<dbReference type="EMBL" id="AP027272">
    <property type="protein sequence ID" value="BDX07337.1"/>
    <property type="molecule type" value="Genomic_DNA"/>
</dbReference>
<reference evidence="3" key="1">
    <citation type="submission" date="2023-01" db="EMBL/GenBank/DDBJ databases">
        <title>Complete genome sequence of Planctobacterium marinum strain Dej080120_11.</title>
        <authorList>
            <person name="Ueki S."/>
            <person name="Maruyama F."/>
        </authorList>
    </citation>
    <scope>NUCLEOTIDE SEQUENCE</scope>
    <source>
        <strain evidence="3">Dej080120_11</strain>
    </source>
</reference>
<feature type="domain" description="DUF6471" evidence="2">
    <location>
        <begin position="21"/>
        <end position="81"/>
    </location>
</feature>
<dbReference type="Pfam" id="PF20075">
    <property type="entry name" value="DUF6471"/>
    <property type="match status" value="1"/>
</dbReference>
<dbReference type="KEGG" id="pmaw:MACH26_28580"/>
<dbReference type="InterPro" id="IPR045526">
    <property type="entry name" value="DUF6471"/>
</dbReference>
<evidence type="ECO:0000313" key="4">
    <source>
        <dbReference type="Proteomes" id="UP001333710"/>
    </source>
</evidence>
<feature type="compositionally biased region" description="Polar residues" evidence="1">
    <location>
        <begin position="93"/>
        <end position="106"/>
    </location>
</feature>
<feature type="region of interest" description="Disordered" evidence="1">
    <location>
        <begin position="82"/>
        <end position="106"/>
    </location>
</feature>
<evidence type="ECO:0000313" key="3">
    <source>
        <dbReference type="EMBL" id="BDX07337.1"/>
    </source>
</evidence>
<evidence type="ECO:0000256" key="1">
    <source>
        <dbReference type="SAM" id="MobiDB-lite"/>
    </source>
</evidence>
<gene>
    <name evidence="3" type="ORF">MACH26_28580</name>
</gene>
<keyword evidence="4" id="KW-1185">Reference proteome</keyword>
<sequence>MGKDSKEKSKVEKELDKQAAIEIKRHIKAEMAMAGLTYKDLAKRMNKLGRPISEQSLRNKVSKGSHRTTWYWDLMKIIRSKPAPDLTTDDSESPVTDNQFPTEIEN</sequence>
<dbReference type="AlphaFoldDB" id="A0AA48KSN6"/>
<dbReference type="Proteomes" id="UP001333710">
    <property type="component" value="Chromosome"/>
</dbReference>
<dbReference type="RefSeq" id="WP_338293321.1">
    <property type="nucleotide sequence ID" value="NZ_AP027272.1"/>
</dbReference>
<name>A0AA48KSN6_9ALTE</name>
<evidence type="ECO:0000259" key="2">
    <source>
        <dbReference type="Pfam" id="PF20075"/>
    </source>
</evidence>
<protein>
    <recommendedName>
        <fullName evidence="2">DUF6471 domain-containing protein</fullName>
    </recommendedName>
</protein>
<accession>A0AA48KSN6</accession>
<proteinExistence type="predicted"/>
<organism evidence="3 4">
    <name type="scientific">Planctobacterium marinum</name>
    <dbReference type="NCBI Taxonomy" id="1631968"/>
    <lineage>
        <taxon>Bacteria</taxon>
        <taxon>Pseudomonadati</taxon>
        <taxon>Pseudomonadota</taxon>
        <taxon>Gammaproteobacteria</taxon>
        <taxon>Alteromonadales</taxon>
        <taxon>Alteromonadaceae</taxon>
        <taxon>Planctobacterium</taxon>
    </lineage>
</organism>